<comment type="subunit">
    <text evidence="2">Interacts with TRM9.</text>
</comment>
<dbReference type="EMBL" id="LK023330">
    <property type="protein sequence ID" value="CDS09255.1"/>
    <property type="molecule type" value="Genomic_DNA"/>
</dbReference>
<protein>
    <recommendedName>
        <fullName evidence="4">Multifunctional methyltransferase subunit TRM112</fullName>
    </recommendedName>
</protein>
<dbReference type="AlphaFoldDB" id="A0A077WPC8"/>
<accession>A0A077WPC8</accession>
<dbReference type="GO" id="GO:0000470">
    <property type="term" value="P:maturation of LSU-rRNA"/>
    <property type="evidence" value="ECO:0007669"/>
    <property type="project" value="EnsemblFungi"/>
</dbReference>
<proteinExistence type="inferred from homology"/>
<dbReference type="CDD" id="cd21089">
    <property type="entry name" value="Trm112-like"/>
    <property type="match status" value="1"/>
</dbReference>
<reference evidence="3" key="1">
    <citation type="journal article" date="2014" name="Genome Announc.">
        <title>De novo whole-genome sequence and genome annotation of Lichtheimia ramosa.</title>
        <authorList>
            <person name="Linde J."/>
            <person name="Schwartze V."/>
            <person name="Binder U."/>
            <person name="Lass-Florl C."/>
            <person name="Voigt K."/>
            <person name="Horn F."/>
        </authorList>
    </citation>
    <scope>NUCLEOTIDE SEQUENCE</scope>
    <source>
        <strain evidence="3">JMRC FSU:6197</strain>
    </source>
</reference>
<comment type="similarity">
    <text evidence="1">Belongs to the TRM112 family.</text>
</comment>
<sequence length="163" mass="18462">MCWVVVDGGMSANDNKRDMGDILWLTVRKGNDKPVCPLANMRLITHNMLQCHVKNCNTNNFPLQFQDVQLDLIEADYNPEFLVNMLPKIEWEALVNTALQLGISTLPAQLPENAADNEEFLKALHGVILETHVQQGKMICPNCKHEYKIKDGIPNMLLAEHEI</sequence>
<dbReference type="Gene3D" id="2.20.25.10">
    <property type="match status" value="1"/>
</dbReference>
<evidence type="ECO:0000256" key="2">
    <source>
        <dbReference type="ARBA" id="ARBA00065633"/>
    </source>
</evidence>
<evidence type="ECO:0000256" key="1">
    <source>
        <dbReference type="ARBA" id="ARBA00007980"/>
    </source>
</evidence>
<dbReference type="InterPro" id="IPR005651">
    <property type="entry name" value="Trm112-like"/>
</dbReference>
<dbReference type="SUPFAM" id="SSF158997">
    <property type="entry name" value="Trm112p-like"/>
    <property type="match status" value="1"/>
</dbReference>
<name>A0A077WPC8_9FUNG</name>
<gene>
    <name evidence="3" type="ORF">LRAMOSA10615</name>
</gene>
<dbReference type="GO" id="GO:0070476">
    <property type="term" value="P:rRNA (guanine-N7)-methylation"/>
    <property type="evidence" value="ECO:0007669"/>
    <property type="project" value="EnsemblFungi"/>
</dbReference>
<dbReference type="GO" id="GO:0160102">
    <property type="term" value="F:tRNA (guanine(10)-N2)-methyltransferase activity"/>
    <property type="evidence" value="ECO:0007669"/>
    <property type="project" value="EnsemblFungi"/>
</dbReference>
<dbReference type="PANTHER" id="PTHR12773">
    <property type="entry name" value="UPF0315 PROTEIN-RELATED"/>
    <property type="match status" value="1"/>
</dbReference>
<dbReference type="GO" id="GO:0008276">
    <property type="term" value="F:protein methyltransferase activity"/>
    <property type="evidence" value="ECO:0007669"/>
    <property type="project" value="EnsemblFungi"/>
</dbReference>
<dbReference type="OrthoDB" id="2187549at2759"/>
<dbReference type="GO" id="GO:0046982">
    <property type="term" value="F:protein heterodimerization activity"/>
    <property type="evidence" value="ECO:0007669"/>
    <property type="project" value="InterPro"/>
</dbReference>
<dbReference type="GO" id="GO:0030490">
    <property type="term" value="P:maturation of SSU-rRNA"/>
    <property type="evidence" value="ECO:0007669"/>
    <property type="project" value="EnsemblFungi"/>
</dbReference>
<evidence type="ECO:0008006" key="4">
    <source>
        <dbReference type="Google" id="ProtNLM"/>
    </source>
</evidence>
<dbReference type="PANTHER" id="PTHR12773:SF0">
    <property type="entry name" value="MULTIFUNCTIONAL METHYLTRANSFERASE SUBUNIT TRM112-LIKE PROTEIN"/>
    <property type="match status" value="1"/>
</dbReference>
<dbReference type="FunFam" id="2.20.25.10:FF:000018">
    <property type="entry name" value="Multifunctional methyltransferase subunit TRM112-like B"/>
    <property type="match status" value="1"/>
</dbReference>
<dbReference type="InterPro" id="IPR039127">
    <property type="entry name" value="Trm112"/>
</dbReference>
<dbReference type="GO" id="GO:0043528">
    <property type="term" value="C:tRNA (m2G10) methyltransferase complex"/>
    <property type="evidence" value="ECO:0007669"/>
    <property type="project" value="EnsemblFungi"/>
</dbReference>
<evidence type="ECO:0000313" key="3">
    <source>
        <dbReference type="EMBL" id="CDS09255.1"/>
    </source>
</evidence>
<organism evidence="3">
    <name type="scientific">Lichtheimia ramosa</name>
    <dbReference type="NCBI Taxonomy" id="688394"/>
    <lineage>
        <taxon>Eukaryota</taxon>
        <taxon>Fungi</taxon>
        <taxon>Fungi incertae sedis</taxon>
        <taxon>Mucoromycota</taxon>
        <taxon>Mucoromycotina</taxon>
        <taxon>Mucoromycetes</taxon>
        <taxon>Mucorales</taxon>
        <taxon>Lichtheimiaceae</taxon>
        <taxon>Lichtheimia</taxon>
    </lineage>
</organism>
<dbReference type="Pfam" id="PF03966">
    <property type="entry name" value="Trm112p"/>
    <property type="match status" value="1"/>
</dbReference>
<dbReference type="GO" id="GO:0035657">
    <property type="term" value="C:eRF1 methyltransferase complex"/>
    <property type="evidence" value="ECO:0007669"/>
    <property type="project" value="EnsemblFungi"/>
</dbReference>
<dbReference type="GO" id="GO:0016435">
    <property type="term" value="F:rRNA (guanine) methyltransferase activity"/>
    <property type="evidence" value="ECO:0007669"/>
    <property type="project" value="EnsemblFungi"/>
</dbReference>
<dbReference type="GO" id="GO:0002098">
    <property type="term" value="P:tRNA wobble uridine modification"/>
    <property type="evidence" value="ECO:0007669"/>
    <property type="project" value="EnsemblFungi"/>
</dbReference>
<dbReference type="GO" id="GO:0030488">
    <property type="term" value="P:tRNA methylation"/>
    <property type="evidence" value="ECO:0007669"/>
    <property type="project" value="EnsemblFungi"/>
</dbReference>